<dbReference type="GeneID" id="2979025"/>
<name>Q678C1_9VIRU</name>
<dbReference type="EMBL" id="AY380826">
    <property type="protein sequence ID" value="AAU10936.1"/>
    <property type="molecule type" value="Genomic_DNA"/>
</dbReference>
<evidence type="ECO:0000313" key="1">
    <source>
        <dbReference type="EMBL" id="AAU10936.1"/>
    </source>
</evidence>
<reference evidence="1 2" key="1">
    <citation type="journal article" date="2004" name="J. Virol.">
        <title>Complete genome sequence of lymphocystis disease virus isolated from China.</title>
        <authorList>
            <person name="Zhang Q.Y."/>
            <person name="Xiao F."/>
            <person name="Xie J."/>
            <person name="Li Z.Q."/>
            <person name="Gui J.F."/>
        </authorList>
    </citation>
    <scope>NUCLEOTIDE SEQUENCE [LARGE SCALE GENOMIC DNA]</scope>
</reference>
<evidence type="ECO:0000313" key="2">
    <source>
        <dbReference type="Proteomes" id="UP000106699"/>
    </source>
</evidence>
<proteinExistence type="predicted"/>
<organism evidence="1 2">
    <name type="scientific">lymphocystis disease virus-China</name>
    <dbReference type="NCBI Taxonomy" id="256729"/>
    <lineage>
        <taxon>Viruses</taxon>
        <taxon>Varidnaviria</taxon>
        <taxon>Bamfordvirae</taxon>
        <taxon>Nucleocytoviricota</taxon>
        <taxon>Megaviricetes</taxon>
        <taxon>Pimascovirales</taxon>
        <taxon>Pimascovirales incertae sedis</taxon>
        <taxon>Iridoviridae</taxon>
        <taxon>Alphairidovirinae</taxon>
        <taxon>Lymphocystivirus</taxon>
        <taxon>Lymphocystivirus paralichthys1</taxon>
        <taxon>Lymphocystis disease virus 2</taxon>
    </lineage>
</organism>
<dbReference type="Proteomes" id="UP000106699">
    <property type="component" value="Segment"/>
</dbReference>
<dbReference type="OrthoDB" id="27100at10239"/>
<dbReference type="RefSeq" id="YP_073597.1">
    <property type="nucleotide sequence ID" value="NC_005902.1"/>
</dbReference>
<protein>
    <submittedName>
        <fullName evidence="1">Uncharacterized protein</fullName>
    </submittedName>
</protein>
<accession>Q678C1</accession>
<dbReference type="KEGG" id="vg:2979025"/>
<keyword evidence="2" id="KW-1185">Reference proteome</keyword>
<sequence length="134" mass="16021">MRYQDVQTWLNGFKKIRRVELKKSYHYQLIINDRHKLILIEDKIATVHYPLLNDYVLTDSSCLTLIELFSSNKMEQSEIPKSTLTRKEKYKTYMDQHALNLDQLFDKISSIPCKFITLEPLTGDFKKYLKNKTR</sequence>